<sequence length="165" mass="18559">MGKKMLLGLGAVAGACFMVSKKLTEEQREKIAMKVDEIILDGRDKALKYDCYAREFIKENDFGGLKDRIIEKTKKYASDNKSVDDALESLKRATKDLKDHLEETGKNLKDLADVETEDVEIGYDEPEDDWNDDIVINGNTDSAFGEAKKAGDENATITFYPHKKD</sequence>
<dbReference type="AlphaFoldDB" id="A0A1I2QIT2"/>
<organism evidence="1 2">
    <name type="scientific">Ligilactobacillus ruminis DSM 20403 = NBRC 102161</name>
    <dbReference type="NCBI Taxonomy" id="1423798"/>
    <lineage>
        <taxon>Bacteria</taxon>
        <taxon>Bacillati</taxon>
        <taxon>Bacillota</taxon>
        <taxon>Bacilli</taxon>
        <taxon>Lactobacillales</taxon>
        <taxon>Lactobacillaceae</taxon>
        <taxon>Ligilactobacillus</taxon>
    </lineage>
</organism>
<name>A0A1I2QIT2_9LACO</name>
<dbReference type="GeneID" id="29802862"/>
<evidence type="ECO:0000313" key="1">
    <source>
        <dbReference type="EMBL" id="SFG28304.1"/>
    </source>
</evidence>
<dbReference type="RefSeq" id="WP_014073877.1">
    <property type="nucleotide sequence ID" value="NZ_AYYL01000019.1"/>
</dbReference>
<reference evidence="2" key="1">
    <citation type="submission" date="2016-10" db="EMBL/GenBank/DDBJ databases">
        <authorList>
            <person name="Varghese N."/>
            <person name="Submissions S."/>
        </authorList>
    </citation>
    <scope>NUCLEOTIDE SEQUENCE [LARGE SCALE GENOMIC DNA]</scope>
    <source>
        <strain evidence="2">DSM 20403</strain>
    </source>
</reference>
<dbReference type="PROSITE" id="PS51257">
    <property type="entry name" value="PROKAR_LIPOPROTEIN"/>
    <property type="match status" value="1"/>
</dbReference>
<dbReference type="EMBL" id="FOPI01000009">
    <property type="protein sequence ID" value="SFG28304.1"/>
    <property type="molecule type" value="Genomic_DNA"/>
</dbReference>
<accession>A0A1I2QIT2</accession>
<gene>
    <name evidence="1" type="ORF">SAMN02910432_00682</name>
</gene>
<evidence type="ECO:0000313" key="2">
    <source>
        <dbReference type="Proteomes" id="UP000182635"/>
    </source>
</evidence>
<dbReference type="OrthoDB" id="2295849at2"/>
<dbReference type="Proteomes" id="UP000182635">
    <property type="component" value="Unassembled WGS sequence"/>
</dbReference>
<protein>
    <submittedName>
        <fullName evidence="1">Uncharacterized protein</fullName>
    </submittedName>
</protein>
<proteinExistence type="predicted"/>